<dbReference type="STRING" id="1122185.N792_12870"/>
<dbReference type="AlphaFoldDB" id="A0A0A0ELF6"/>
<protein>
    <recommendedName>
        <fullName evidence="3">AsmA domain-containing protein</fullName>
    </recommendedName>
</protein>
<dbReference type="eggNOG" id="COG2982">
    <property type="taxonomic scope" value="Bacteria"/>
</dbReference>
<sequence>MLALSLGWISRPSQVADLILDRVGNALGLEITSSGASEYHLRGTPRLVVRDLVARQPGADTPLLTAERVYLSLPWKTLRAAGDDLTVKRVELDAPRLHIAALQRWLDSRPAGGEIRIPTLTDGLQILRGEIIGPAWSIDRLDIDLASLHPDQPLAARLGGRFRIDAVSAPFDLQLALTRPAADAGLGIAGIATAIASGWRLPMQLQLSGRLHDGDDGIGLDKAQFGAEGSWVGSAPGDKRLAFVLGLGGTARYRDGRLSVAPLGVVVRGKDVIPGIDARGRLDLHDALSAHLDGVIAAWPDAWPALPSPLDQSDAPLPFVLDYAGPANLDGDIALQLQRDALRFDGRFRLPGILDWLDQLASGTPLPPLDGKLTAPVITIAGATLTGVEIEFDDSDDEPPQ</sequence>
<reference evidence="1 2" key="1">
    <citation type="submission" date="2013-08" db="EMBL/GenBank/DDBJ databases">
        <title>Genome sequencing of Lysobacter.</title>
        <authorList>
            <person name="Zhang S."/>
            <person name="Wang G."/>
        </authorList>
    </citation>
    <scope>NUCLEOTIDE SEQUENCE [LARGE SCALE GENOMIC DNA]</scope>
    <source>
        <strain evidence="1 2">Ko07</strain>
    </source>
</reference>
<keyword evidence="2" id="KW-1185">Reference proteome</keyword>
<comment type="caution">
    <text evidence="1">The sequence shown here is derived from an EMBL/GenBank/DDBJ whole genome shotgun (WGS) entry which is preliminary data.</text>
</comment>
<proteinExistence type="predicted"/>
<accession>A0A0A0ELF6</accession>
<evidence type="ECO:0000313" key="1">
    <source>
        <dbReference type="EMBL" id="KGM50963.1"/>
    </source>
</evidence>
<organism evidence="1 2">
    <name type="scientific">Lysobacter concretionis Ko07 = DSM 16239</name>
    <dbReference type="NCBI Taxonomy" id="1122185"/>
    <lineage>
        <taxon>Bacteria</taxon>
        <taxon>Pseudomonadati</taxon>
        <taxon>Pseudomonadota</taxon>
        <taxon>Gammaproteobacteria</taxon>
        <taxon>Lysobacterales</taxon>
        <taxon>Lysobacteraceae</taxon>
        <taxon>Novilysobacter</taxon>
    </lineage>
</organism>
<evidence type="ECO:0000313" key="2">
    <source>
        <dbReference type="Proteomes" id="UP000030017"/>
    </source>
</evidence>
<dbReference type="EMBL" id="AVPS01000009">
    <property type="protein sequence ID" value="KGM50963.1"/>
    <property type="molecule type" value="Genomic_DNA"/>
</dbReference>
<gene>
    <name evidence="1" type="ORF">N792_12870</name>
</gene>
<evidence type="ECO:0008006" key="3">
    <source>
        <dbReference type="Google" id="ProtNLM"/>
    </source>
</evidence>
<dbReference type="Proteomes" id="UP000030017">
    <property type="component" value="Unassembled WGS sequence"/>
</dbReference>
<name>A0A0A0ELF6_9GAMM</name>